<gene>
    <name evidence="2" type="ORF">OCBIM_22029156mg</name>
</gene>
<evidence type="ECO:0000313" key="2">
    <source>
        <dbReference type="EMBL" id="KOF79665.1"/>
    </source>
</evidence>
<feature type="non-terminal residue" evidence="2">
    <location>
        <position position="1"/>
    </location>
</feature>
<protein>
    <submittedName>
        <fullName evidence="2">Uncharacterized protein</fullName>
    </submittedName>
</protein>
<dbReference type="EMBL" id="KQ420670">
    <property type="protein sequence ID" value="KOF79665.1"/>
    <property type="molecule type" value="Genomic_DNA"/>
</dbReference>
<proteinExistence type="predicted"/>
<feature type="compositionally biased region" description="Low complexity" evidence="1">
    <location>
        <begin position="68"/>
        <end position="78"/>
    </location>
</feature>
<name>A0A0L8GSU1_OCTBM</name>
<evidence type="ECO:0000256" key="1">
    <source>
        <dbReference type="SAM" id="MobiDB-lite"/>
    </source>
</evidence>
<accession>A0A0L8GSU1</accession>
<dbReference type="AlphaFoldDB" id="A0A0L8GSU1"/>
<feature type="region of interest" description="Disordered" evidence="1">
    <location>
        <begin position="1"/>
        <end position="23"/>
    </location>
</feature>
<feature type="region of interest" description="Disordered" evidence="1">
    <location>
        <begin position="44"/>
        <end position="95"/>
    </location>
</feature>
<sequence>KPLQSQRYGPGDKSFQRLIGGRQESVSIDRLKPAHLDTDSLVQIAQPPNRCGGGHPKQITPTLDNEQSPKSPVQSPKSRVTTHMGRAVKTPSRFK</sequence>
<organism evidence="2">
    <name type="scientific">Octopus bimaculoides</name>
    <name type="common">California two-spotted octopus</name>
    <dbReference type="NCBI Taxonomy" id="37653"/>
    <lineage>
        <taxon>Eukaryota</taxon>
        <taxon>Metazoa</taxon>
        <taxon>Spiralia</taxon>
        <taxon>Lophotrochozoa</taxon>
        <taxon>Mollusca</taxon>
        <taxon>Cephalopoda</taxon>
        <taxon>Coleoidea</taxon>
        <taxon>Octopodiformes</taxon>
        <taxon>Octopoda</taxon>
        <taxon>Incirrata</taxon>
        <taxon>Octopodidae</taxon>
        <taxon>Octopus</taxon>
    </lineage>
</organism>
<reference evidence="2" key="1">
    <citation type="submission" date="2015-07" db="EMBL/GenBank/DDBJ databases">
        <title>MeaNS - Measles Nucleotide Surveillance Program.</title>
        <authorList>
            <person name="Tran T."/>
            <person name="Druce J."/>
        </authorList>
    </citation>
    <scope>NUCLEOTIDE SEQUENCE</scope>
    <source>
        <strain evidence="2">UCB-OBI-ISO-001</strain>
        <tissue evidence="2">Gonad</tissue>
    </source>
</reference>